<evidence type="ECO:0000313" key="3">
    <source>
        <dbReference type="Proteomes" id="UP001549313"/>
    </source>
</evidence>
<organism evidence="2 3">
    <name type="scientific">Brevundimonas faecalis</name>
    <dbReference type="NCBI Taxonomy" id="947378"/>
    <lineage>
        <taxon>Bacteria</taxon>
        <taxon>Pseudomonadati</taxon>
        <taxon>Pseudomonadota</taxon>
        <taxon>Alphaproteobacteria</taxon>
        <taxon>Caulobacterales</taxon>
        <taxon>Caulobacteraceae</taxon>
        <taxon>Brevundimonas</taxon>
    </lineage>
</organism>
<keyword evidence="1" id="KW-0732">Signal</keyword>
<reference evidence="2 3" key="1">
    <citation type="submission" date="2024-06" db="EMBL/GenBank/DDBJ databases">
        <title>Sorghum-associated microbial communities from plants grown in Nebraska, USA.</title>
        <authorList>
            <person name="Schachtman D."/>
        </authorList>
    </citation>
    <scope>NUCLEOTIDE SEQUENCE [LARGE SCALE GENOMIC DNA]</scope>
    <source>
        <strain evidence="2 3">2814</strain>
    </source>
</reference>
<evidence type="ECO:0000313" key="2">
    <source>
        <dbReference type="EMBL" id="MET4682506.1"/>
    </source>
</evidence>
<sequence>MFVILRTGLCVLTVFALSAVSAAAEETRIDVRVLARGAKFLPGGRSVPVTLRDADSGEVLARGWTAGGTGDTGRIMSATTGGRRQLPEDGAALYAAVIDIARPRLVALEVGPVEGPSRSGMQVSTQWVLPGRHLINGDGWLVEAPGLLVDLSTPVAYGVHAVGEEIRLLAGVTMMCGCGLEPGGIWDADGVEVTATVYLDGERIAVLPLPYAGRPSRFEGRYRPDRPGVHEIEVQAWAPQGNNAGVGRTAVVVR</sequence>
<proteinExistence type="predicted"/>
<gene>
    <name evidence="2" type="ORF">ABIE19_000415</name>
</gene>
<keyword evidence="3" id="KW-1185">Reference proteome</keyword>
<comment type="caution">
    <text evidence="2">The sequence shown here is derived from an EMBL/GenBank/DDBJ whole genome shotgun (WGS) entry which is preliminary data.</text>
</comment>
<feature type="signal peptide" evidence="1">
    <location>
        <begin position="1"/>
        <end position="24"/>
    </location>
</feature>
<evidence type="ECO:0000256" key="1">
    <source>
        <dbReference type="SAM" id="SignalP"/>
    </source>
</evidence>
<feature type="chain" id="PRO_5046514532" evidence="1">
    <location>
        <begin position="25"/>
        <end position="254"/>
    </location>
</feature>
<dbReference type="Proteomes" id="UP001549313">
    <property type="component" value="Unassembled WGS sequence"/>
</dbReference>
<dbReference type="RefSeq" id="WP_354087451.1">
    <property type="nucleotide sequence ID" value="NZ_JBEPTF010000001.1"/>
</dbReference>
<name>A0ABV2R7D9_9CAUL</name>
<accession>A0ABV2R7D9</accession>
<protein>
    <submittedName>
        <fullName evidence="2">Uncharacterized protein</fullName>
    </submittedName>
</protein>
<dbReference type="EMBL" id="JBEPTF010000001">
    <property type="protein sequence ID" value="MET4682506.1"/>
    <property type="molecule type" value="Genomic_DNA"/>
</dbReference>